<name>A0ABV2PFU8_9BACI</name>
<reference evidence="1 2" key="1">
    <citation type="submission" date="2024-06" db="EMBL/GenBank/DDBJ databases">
        <title>Sorghum-associated microbial communities from plants grown in Nebraska, USA.</title>
        <authorList>
            <person name="Schachtman D."/>
        </authorList>
    </citation>
    <scope>NUCLEOTIDE SEQUENCE [LARGE SCALE GENOMIC DNA]</scope>
    <source>
        <strain evidence="1 2">736</strain>
    </source>
</reference>
<keyword evidence="2" id="KW-1185">Reference proteome</keyword>
<evidence type="ECO:0000313" key="2">
    <source>
        <dbReference type="Proteomes" id="UP001549363"/>
    </source>
</evidence>
<organism evidence="1 2">
    <name type="scientific">Lysinibacillus parviboronicapiens</name>
    <dbReference type="NCBI Taxonomy" id="436516"/>
    <lineage>
        <taxon>Bacteria</taxon>
        <taxon>Bacillati</taxon>
        <taxon>Bacillota</taxon>
        <taxon>Bacilli</taxon>
        <taxon>Bacillales</taxon>
        <taxon>Bacillaceae</taxon>
        <taxon>Lysinibacillus</taxon>
    </lineage>
</organism>
<dbReference type="Proteomes" id="UP001549363">
    <property type="component" value="Unassembled WGS sequence"/>
</dbReference>
<evidence type="ECO:0000313" key="1">
    <source>
        <dbReference type="EMBL" id="MET4559831.1"/>
    </source>
</evidence>
<comment type="caution">
    <text evidence="1">The sequence shown here is derived from an EMBL/GenBank/DDBJ whole genome shotgun (WGS) entry which is preliminary data.</text>
</comment>
<accession>A0ABV2PFU8</accession>
<protein>
    <recommendedName>
        <fullName evidence="3">RHS repeat-associated core domain-containing protein</fullName>
    </recommendedName>
</protein>
<dbReference type="EMBL" id="JBEPSB010000003">
    <property type="protein sequence ID" value="MET4559831.1"/>
    <property type="molecule type" value="Genomic_DNA"/>
</dbReference>
<proteinExistence type="predicted"/>
<sequence>MNPLTLNGYSYANNNPVMKVNPDGELAWWIGKQLQEDFKCFAYAF</sequence>
<dbReference type="RefSeq" id="WP_354471101.1">
    <property type="nucleotide sequence ID" value="NZ_JBEPSB010000003.1"/>
</dbReference>
<evidence type="ECO:0008006" key="3">
    <source>
        <dbReference type="Google" id="ProtNLM"/>
    </source>
</evidence>
<gene>
    <name evidence="1" type="ORF">ABIA69_000974</name>
</gene>